<comment type="caution">
    <text evidence="6">The sequence shown here is derived from an EMBL/GenBank/DDBJ whole genome shotgun (WGS) entry which is preliminary data.</text>
</comment>
<feature type="region of interest" description="Disordered" evidence="4">
    <location>
        <begin position="97"/>
        <end position="154"/>
    </location>
</feature>
<dbReference type="PROSITE" id="PS01031">
    <property type="entry name" value="SHSP"/>
    <property type="match status" value="1"/>
</dbReference>
<dbReference type="Proteomes" id="UP001285441">
    <property type="component" value="Unassembled WGS sequence"/>
</dbReference>
<protein>
    <submittedName>
        <fullName evidence="6">30 kDa heat shock protein</fullName>
    </submittedName>
</protein>
<reference evidence="6" key="2">
    <citation type="submission" date="2023-06" db="EMBL/GenBank/DDBJ databases">
        <authorList>
            <consortium name="Lawrence Berkeley National Laboratory"/>
            <person name="Haridas S."/>
            <person name="Hensen N."/>
            <person name="Bonometti L."/>
            <person name="Westerberg I."/>
            <person name="Brannstrom I.O."/>
            <person name="Guillou S."/>
            <person name="Cros-Aarteil S."/>
            <person name="Calhoun S."/>
            <person name="Kuo A."/>
            <person name="Mondo S."/>
            <person name="Pangilinan J."/>
            <person name="Riley R."/>
            <person name="LaButti K."/>
            <person name="Andreopoulos B."/>
            <person name="Lipzen A."/>
            <person name="Chen C."/>
            <person name="Yanf M."/>
            <person name="Daum C."/>
            <person name="Ng V."/>
            <person name="Clum A."/>
            <person name="Steindorff A."/>
            <person name="Ohm R."/>
            <person name="Martin F."/>
            <person name="Silar P."/>
            <person name="Natvig D."/>
            <person name="Lalanne C."/>
            <person name="Gautier V."/>
            <person name="Ament-velasquez S.L."/>
            <person name="Kruys A."/>
            <person name="Hutchinson M.I."/>
            <person name="Powell A.J."/>
            <person name="Barry K."/>
            <person name="Miller A.N."/>
            <person name="Grigoriev I.V."/>
            <person name="Debuchy R."/>
            <person name="Gladieux P."/>
            <person name="Thoren M.H."/>
            <person name="Johannesson H."/>
        </authorList>
    </citation>
    <scope>NUCLEOTIDE SEQUENCE</scope>
    <source>
        <strain evidence="6">CBS 232.78</strain>
    </source>
</reference>
<dbReference type="PANTHER" id="PTHR11527">
    <property type="entry name" value="HEAT-SHOCK PROTEIN 20 FAMILY MEMBER"/>
    <property type="match status" value="1"/>
</dbReference>
<dbReference type="InterPro" id="IPR008978">
    <property type="entry name" value="HSP20-like_chaperone"/>
</dbReference>
<keyword evidence="7" id="KW-1185">Reference proteome</keyword>
<dbReference type="SUPFAM" id="SSF49764">
    <property type="entry name" value="HSP20-like chaperones"/>
    <property type="match status" value="1"/>
</dbReference>
<dbReference type="CDD" id="cd06464">
    <property type="entry name" value="ACD_sHsps-like"/>
    <property type="match status" value="1"/>
</dbReference>
<proteinExistence type="inferred from homology"/>
<organism evidence="6 7">
    <name type="scientific">Podospora didyma</name>
    <dbReference type="NCBI Taxonomy" id="330526"/>
    <lineage>
        <taxon>Eukaryota</taxon>
        <taxon>Fungi</taxon>
        <taxon>Dikarya</taxon>
        <taxon>Ascomycota</taxon>
        <taxon>Pezizomycotina</taxon>
        <taxon>Sordariomycetes</taxon>
        <taxon>Sordariomycetidae</taxon>
        <taxon>Sordariales</taxon>
        <taxon>Podosporaceae</taxon>
        <taxon>Podospora</taxon>
    </lineage>
</organism>
<accession>A0AAE0N3V6</accession>
<dbReference type="AlphaFoldDB" id="A0AAE0N3V6"/>
<comment type="similarity">
    <text evidence="2 3">Belongs to the small heat shock protein (HSP20) family.</text>
</comment>
<evidence type="ECO:0000256" key="2">
    <source>
        <dbReference type="PROSITE-ProRule" id="PRU00285"/>
    </source>
</evidence>
<feature type="domain" description="SHSP" evidence="5">
    <location>
        <begin position="49"/>
        <end position="208"/>
    </location>
</feature>
<dbReference type="InterPro" id="IPR031107">
    <property type="entry name" value="Small_HSP"/>
</dbReference>
<reference evidence="6" key="1">
    <citation type="journal article" date="2023" name="Mol. Phylogenet. Evol.">
        <title>Genome-scale phylogeny and comparative genomics of the fungal order Sordariales.</title>
        <authorList>
            <person name="Hensen N."/>
            <person name="Bonometti L."/>
            <person name="Westerberg I."/>
            <person name="Brannstrom I.O."/>
            <person name="Guillou S."/>
            <person name="Cros-Aarteil S."/>
            <person name="Calhoun S."/>
            <person name="Haridas S."/>
            <person name="Kuo A."/>
            <person name="Mondo S."/>
            <person name="Pangilinan J."/>
            <person name="Riley R."/>
            <person name="LaButti K."/>
            <person name="Andreopoulos B."/>
            <person name="Lipzen A."/>
            <person name="Chen C."/>
            <person name="Yan M."/>
            <person name="Daum C."/>
            <person name="Ng V."/>
            <person name="Clum A."/>
            <person name="Steindorff A."/>
            <person name="Ohm R.A."/>
            <person name="Martin F."/>
            <person name="Silar P."/>
            <person name="Natvig D.O."/>
            <person name="Lalanne C."/>
            <person name="Gautier V."/>
            <person name="Ament-Velasquez S.L."/>
            <person name="Kruys A."/>
            <person name="Hutchinson M.I."/>
            <person name="Powell A.J."/>
            <person name="Barry K."/>
            <person name="Miller A.N."/>
            <person name="Grigoriev I.V."/>
            <person name="Debuchy R."/>
            <person name="Gladieux P."/>
            <person name="Hiltunen Thoren M."/>
            <person name="Johannesson H."/>
        </authorList>
    </citation>
    <scope>NUCLEOTIDE SEQUENCE</scope>
    <source>
        <strain evidence="6">CBS 232.78</strain>
    </source>
</reference>
<gene>
    <name evidence="6" type="ORF">B0H63DRAFT_454113</name>
</gene>
<dbReference type="Pfam" id="PF00011">
    <property type="entry name" value="HSP20"/>
    <property type="match status" value="1"/>
</dbReference>
<evidence type="ECO:0000313" key="6">
    <source>
        <dbReference type="EMBL" id="KAK3369881.1"/>
    </source>
</evidence>
<evidence type="ECO:0000256" key="4">
    <source>
        <dbReference type="SAM" id="MobiDB-lite"/>
    </source>
</evidence>
<evidence type="ECO:0000256" key="3">
    <source>
        <dbReference type="RuleBase" id="RU003616"/>
    </source>
</evidence>
<name>A0AAE0N3V6_9PEZI</name>
<evidence type="ECO:0000259" key="5">
    <source>
        <dbReference type="PROSITE" id="PS01031"/>
    </source>
</evidence>
<sequence length="208" mass="22774">MSLWYPNSYSTVPGFSSLFRMLDEFDKYAQNQISSPIGGKNSITSGGTGTLQTFSPKFDVTEHEKEYHLQGELPGVPPENVVVEFTDNQTLVIRGHAERKHTEGDPSLARLEGPETTKKIKGAAEGNGKAKEPGESNGKAKGLGESGDTGKAPKYWLSERSYGEFSRVFNFPVNVDQDKVKAKFEHGVLDVIVPKASDTKGTRKIPLQ</sequence>
<dbReference type="Gene3D" id="2.60.40.790">
    <property type="match status" value="1"/>
</dbReference>
<evidence type="ECO:0000256" key="1">
    <source>
        <dbReference type="ARBA" id="ARBA00023016"/>
    </source>
</evidence>
<evidence type="ECO:0000313" key="7">
    <source>
        <dbReference type="Proteomes" id="UP001285441"/>
    </source>
</evidence>
<dbReference type="EMBL" id="JAULSW010000009">
    <property type="protein sequence ID" value="KAK3369881.1"/>
    <property type="molecule type" value="Genomic_DNA"/>
</dbReference>
<keyword evidence="1 6" id="KW-0346">Stress response</keyword>
<dbReference type="InterPro" id="IPR002068">
    <property type="entry name" value="A-crystallin/Hsp20_dom"/>
</dbReference>